<feature type="transmembrane region" description="Helical" evidence="1">
    <location>
        <begin position="44"/>
        <end position="77"/>
    </location>
</feature>
<keyword evidence="1" id="KW-0472">Membrane</keyword>
<dbReference type="EMBL" id="JBHLTM010000008">
    <property type="protein sequence ID" value="MFC0683210.1"/>
    <property type="molecule type" value="Genomic_DNA"/>
</dbReference>
<reference evidence="2 3" key="1">
    <citation type="submission" date="2024-09" db="EMBL/GenBank/DDBJ databases">
        <authorList>
            <person name="Sun Q."/>
            <person name="Mori K."/>
        </authorList>
    </citation>
    <scope>NUCLEOTIDE SEQUENCE [LARGE SCALE GENOMIC DNA]</scope>
    <source>
        <strain evidence="2 3">CICC 11035S</strain>
    </source>
</reference>
<organism evidence="2 3">
    <name type="scientific">Novosphingobium clariflavum</name>
    <dbReference type="NCBI Taxonomy" id="2029884"/>
    <lineage>
        <taxon>Bacteria</taxon>
        <taxon>Pseudomonadati</taxon>
        <taxon>Pseudomonadota</taxon>
        <taxon>Alphaproteobacteria</taxon>
        <taxon>Sphingomonadales</taxon>
        <taxon>Sphingomonadaceae</taxon>
        <taxon>Novosphingobium</taxon>
    </lineage>
</organism>
<evidence type="ECO:0000256" key="1">
    <source>
        <dbReference type="SAM" id="Phobius"/>
    </source>
</evidence>
<evidence type="ECO:0000313" key="3">
    <source>
        <dbReference type="Proteomes" id="UP001589858"/>
    </source>
</evidence>
<proteinExistence type="predicted"/>
<comment type="caution">
    <text evidence="2">The sequence shown here is derived from an EMBL/GenBank/DDBJ whole genome shotgun (WGS) entry which is preliminary data.</text>
</comment>
<accession>A0ABV6S1U3</accession>
<dbReference type="Proteomes" id="UP001589858">
    <property type="component" value="Unassembled WGS sequence"/>
</dbReference>
<gene>
    <name evidence="2" type="ORF">ACFFF8_01245</name>
</gene>
<keyword evidence="1" id="KW-0812">Transmembrane</keyword>
<dbReference type="RefSeq" id="WP_267220615.1">
    <property type="nucleotide sequence ID" value="NZ_JAPCWC010000007.1"/>
</dbReference>
<keyword evidence="3" id="KW-1185">Reference proteome</keyword>
<name>A0ABV6S1U3_9SPHN</name>
<evidence type="ECO:0000313" key="2">
    <source>
        <dbReference type="EMBL" id="MFC0683210.1"/>
    </source>
</evidence>
<protein>
    <submittedName>
        <fullName evidence="2">Uncharacterized protein</fullName>
    </submittedName>
</protein>
<sequence>MPYMIVASLVGLPPWIVALGFVPGLVVLGWIVLVLVALPEPHEYAIGVVLLSLLALSGGWQGGLTMGVLLVALRLLVRAVDAAAERAGFQRLFDRS</sequence>
<feature type="transmembrane region" description="Helical" evidence="1">
    <location>
        <begin position="12"/>
        <end position="38"/>
    </location>
</feature>
<keyword evidence="1" id="KW-1133">Transmembrane helix</keyword>